<organism evidence="2 3">
    <name type="scientific">Brassica carinata</name>
    <name type="common">Ethiopian mustard</name>
    <name type="synonym">Abyssinian cabbage</name>
    <dbReference type="NCBI Taxonomy" id="52824"/>
    <lineage>
        <taxon>Eukaryota</taxon>
        <taxon>Viridiplantae</taxon>
        <taxon>Streptophyta</taxon>
        <taxon>Embryophyta</taxon>
        <taxon>Tracheophyta</taxon>
        <taxon>Spermatophyta</taxon>
        <taxon>Magnoliopsida</taxon>
        <taxon>eudicotyledons</taxon>
        <taxon>Gunneridae</taxon>
        <taxon>Pentapetalae</taxon>
        <taxon>rosids</taxon>
        <taxon>malvids</taxon>
        <taxon>Brassicales</taxon>
        <taxon>Brassicaceae</taxon>
        <taxon>Brassiceae</taxon>
        <taxon>Brassica</taxon>
    </lineage>
</organism>
<accession>A0A8X7U900</accession>
<dbReference type="Proteomes" id="UP000886595">
    <property type="component" value="Unassembled WGS sequence"/>
</dbReference>
<keyword evidence="3" id="KW-1185">Reference proteome</keyword>
<dbReference type="EMBL" id="JAAMPC010000013">
    <property type="protein sequence ID" value="KAG2270302.1"/>
    <property type="molecule type" value="Genomic_DNA"/>
</dbReference>
<proteinExistence type="predicted"/>
<evidence type="ECO:0000313" key="3">
    <source>
        <dbReference type="Proteomes" id="UP000886595"/>
    </source>
</evidence>
<sequence>MALVPTPSAIQSRQYHIFHGAGSLQAQYPILPSVHQNRLIAYAVAHRSHRNRTQYPIGVDQIRASNPTQARDHCISILTTTDNSRRLQSDQIGQRHSEPTAQRSLPDSDPPS</sequence>
<comment type="caution">
    <text evidence="2">The sequence shown here is derived from an EMBL/GenBank/DDBJ whole genome shotgun (WGS) entry which is preliminary data.</text>
</comment>
<feature type="region of interest" description="Disordered" evidence="1">
    <location>
        <begin position="76"/>
        <end position="112"/>
    </location>
</feature>
<evidence type="ECO:0000256" key="1">
    <source>
        <dbReference type="SAM" id="MobiDB-lite"/>
    </source>
</evidence>
<gene>
    <name evidence="2" type="ORF">Bca52824_064857</name>
</gene>
<protein>
    <submittedName>
        <fullName evidence="2">Uncharacterized protein</fullName>
    </submittedName>
</protein>
<dbReference type="OrthoDB" id="10430084at2759"/>
<name>A0A8X7U900_BRACI</name>
<dbReference type="AlphaFoldDB" id="A0A8X7U900"/>
<evidence type="ECO:0000313" key="2">
    <source>
        <dbReference type="EMBL" id="KAG2270302.1"/>
    </source>
</evidence>
<feature type="compositionally biased region" description="Basic and acidic residues" evidence="1">
    <location>
        <begin position="83"/>
        <end position="98"/>
    </location>
</feature>
<reference evidence="2 3" key="1">
    <citation type="submission" date="2020-02" db="EMBL/GenBank/DDBJ databases">
        <authorList>
            <person name="Ma Q."/>
            <person name="Huang Y."/>
            <person name="Song X."/>
            <person name="Pei D."/>
        </authorList>
    </citation>
    <scope>NUCLEOTIDE SEQUENCE [LARGE SCALE GENOMIC DNA]</scope>
    <source>
        <strain evidence="2">Sxm20200214</strain>
        <tissue evidence="2">Leaf</tissue>
    </source>
</reference>